<organism evidence="5 6">
    <name type="scientific">Cordyceps militaris</name>
    <name type="common">Caterpillar fungus</name>
    <name type="synonym">Clavaria militaris</name>
    <dbReference type="NCBI Taxonomy" id="73501"/>
    <lineage>
        <taxon>Eukaryota</taxon>
        <taxon>Fungi</taxon>
        <taxon>Dikarya</taxon>
        <taxon>Ascomycota</taxon>
        <taxon>Pezizomycotina</taxon>
        <taxon>Sordariomycetes</taxon>
        <taxon>Hypocreomycetidae</taxon>
        <taxon>Hypocreales</taxon>
        <taxon>Cordycipitaceae</taxon>
        <taxon>Cordyceps</taxon>
    </lineage>
</organism>
<accession>A0A2H4SHL3</accession>
<feature type="region of interest" description="Disordered" evidence="2">
    <location>
        <begin position="121"/>
        <end position="185"/>
    </location>
</feature>
<dbReference type="Pfam" id="PF04082">
    <property type="entry name" value="Fungal_trans"/>
    <property type="match status" value="1"/>
</dbReference>
<dbReference type="EMBL" id="CP023324">
    <property type="protein sequence ID" value="ATY62605.1"/>
    <property type="molecule type" value="Genomic_DNA"/>
</dbReference>
<name>A0A2H4SHL3_CORMI</name>
<feature type="domain" description="Clr5" evidence="4">
    <location>
        <begin position="23"/>
        <end position="75"/>
    </location>
</feature>
<dbReference type="GO" id="GO:0003677">
    <property type="term" value="F:DNA binding"/>
    <property type="evidence" value="ECO:0007669"/>
    <property type="project" value="InterPro"/>
</dbReference>
<feature type="compositionally biased region" description="Basic and acidic residues" evidence="2">
    <location>
        <begin position="161"/>
        <end position="170"/>
    </location>
</feature>
<dbReference type="VEuPathDB" id="FungiDB:CCM_07873"/>
<gene>
    <name evidence="5" type="ORF">A9K55_007143</name>
</gene>
<dbReference type="AlphaFoldDB" id="A0A2H4SHL3"/>
<sequence length="577" mass="65358">MPTKEPVVAAKTQRRRKAPTLREHDWEPLKTRIVELHVKRNMSLPDVRALMQRERGFEATLRQYRSRISHWGLDKNIKTKEMNFIARKYYQRREGSGSRSMYTFRVRGKIVPPAKIHRWAERSSTRPISGENDASTPSDVSYWSDCEGQASSVGSVPSKVPETDRQDDRSFATNTYNDHEDASDETIRDRLASLVRYRQPSVKDSPVNSLRDLYRQQDLSSLLGSLEIDDVLVGPYVADAQNDHTNGLDSAGVASDLHTSVTGALIDFELAQKAEEHRSSRELTPLVHLFFEHAHHFVPVLDTQDFLQRWDLDRESIPMPTRSAVFSLAEALNDAPENALKWFCLARGQLSPSLHSPNLATLQALLILLKVKESMKKENYYYDSWLGISRCIQIAHSLHLSRHTSHQAPGVCDSGAAQCQLMRRVWQTIYVVEVMISYPNAYSALTVPVGTVDFSLGLNEDDLHSATKEDFQFTQLALLAALTSSDARLNSGAADYLNRQMRLLESCQELWPSPELTSQVNKLRELLSEGAPRAFWESEPLKDDSETVTYAQGLVSDWLDPEDIDGNDINSWIDAFL</sequence>
<dbReference type="GO" id="GO:0006351">
    <property type="term" value="P:DNA-templated transcription"/>
    <property type="evidence" value="ECO:0007669"/>
    <property type="project" value="InterPro"/>
</dbReference>
<dbReference type="PANTHER" id="PTHR38788:SF3">
    <property type="entry name" value="CLR5 DOMAIN-CONTAINING PROTEIN"/>
    <property type="match status" value="1"/>
</dbReference>
<evidence type="ECO:0000259" key="4">
    <source>
        <dbReference type="Pfam" id="PF14420"/>
    </source>
</evidence>
<evidence type="ECO:0000313" key="6">
    <source>
        <dbReference type="Proteomes" id="UP000323067"/>
    </source>
</evidence>
<dbReference type="OrthoDB" id="4869594at2759"/>
<keyword evidence="1" id="KW-0539">Nucleus</keyword>
<dbReference type="Proteomes" id="UP000323067">
    <property type="component" value="Chromosome vii"/>
</dbReference>
<evidence type="ECO:0000256" key="1">
    <source>
        <dbReference type="ARBA" id="ARBA00023242"/>
    </source>
</evidence>
<feature type="domain" description="Xylanolytic transcriptional activator regulatory" evidence="3">
    <location>
        <begin position="290"/>
        <end position="439"/>
    </location>
</feature>
<reference evidence="5 6" key="1">
    <citation type="journal article" date="2017" name="BMC Genomics">
        <title>Chromosome level assembly and secondary metabolite potential of the parasitic fungus Cordyceps militaris.</title>
        <authorList>
            <person name="Kramer G.J."/>
            <person name="Nodwell J.R."/>
        </authorList>
    </citation>
    <scope>NUCLEOTIDE SEQUENCE [LARGE SCALE GENOMIC DNA]</scope>
    <source>
        <strain evidence="5 6">ATCC 34164</strain>
    </source>
</reference>
<proteinExistence type="predicted"/>
<dbReference type="InterPro" id="IPR007219">
    <property type="entry name" value="XnlR_reg_dom"/>
</dbReference>
<protein>
    <submittedName>
        <fullName evidence="5">C6 finger domain</fullName>
    </submittedName>
</protein>
<dbReference type="GO" id="GO:0008270">
    <property type="term" value="F:zinc ion binding"/>
    <property type="evidence" value="ECO:0007669"/>
    <property type="project" value="InterPro"/>
</dbReference>
<evidence type="ECO:0000313" key="5">
    <source>
        <dbReference type="EMBL" id="ATY62605.1"/>
    </source>
</evidence>
<dbReference type="InterPro" id="IPR025676">
    <property type="entry name" value="Clr5_dom"/>
</dbReference>
<dbReference type="Pfam" id="PF14420">
    <property type="entry name" value="Clr5"/>
    <property type="match status" value="1"/>
</dbReference>
<evidence type="ECO:0000259" key="3">
    <source>
        <dbReference type="Pfam" id="PF04082"/>
    </source>
</evidence>
<feature type="compositionally biased region" description="Polar residues" evidence="2">
    <location>
        <begin position="132"/>
        <end position="141"/>
    </location>
</feature>
<dbReference type="PANTHER" id="PTHR38788">
    <property type="entry name" value="CLR5 DOMAIN-CONTAINING PROTEIN"/>
    <property type="match status" value="1"/>
</dbReference>
<evidence type="ECO:0000256" key="2">
    <source>
        <dbReference type="SAM" id="MobiDB-lite"/>
    </source>
</evidence>
<dbReference type="CDD" id="cd12148">
    <property type="entry name" value="fungal_TF_MHR"/>
    <property type="match status" value="1"/>
</dbReference>
<dbReference type="VEuPathDB" id="FungiDB:A9K55_007143"/>